<dbReference type="InterPro" id="IPR008253">
    <property type="entry name" value="Marvel"/>
</dbReference>
<keyword evidence="4 5" id="KW-0472">Membrane</keyword>
<comment type="subcellular location">
    <subcellularLocation>
        <location evidence="1">Membrane</location>
        <topology evidence="1">Multi-pass membrane protein</topology>
    </subcellularLocation>
</comment>
<keyword evidence="8" id="KW-1185">Reference proteome</keyword>
<evidence type="ECO:0000313" key="9">
    <source>
        <dbReference type="RefSeq" id="XP_010833888.1"/>
    </source>
</evidence>
<organism evidence="8 9">
    <name type="scientific">Bison bison bison</name>
    <name type="common">North American plains bison</name>
    <dbReference type="NCBI Taxonomy" id="43346"/>
    <lineage>
        <taxon>Eukaryota</taxon>
        <taxon>Metazoa</taxon>
        <taxon>Chordata</taxon>
        <taxon>Craniata</taxon>
        <taxon>Vertebrata</taxon>
        <taxon>Euteleostomi</taxon>
        <taxon>Mammalia</taxon>
        <taxon>Eutheria</taxon>
        <taxon>Laurasiatheria</taxon>
        <taxon>Artiodactyla</taxon>
        <taxon>Ruminantia</taxon>
        <taxon>Pecora</taxon>
        <taxon>Bovidae</taxon>
        <taxon>Bovinae</taxon>
        <taxon>Bison</taxon>
    </lineage>
</organism>
<sequence length="315" mass="34850">MTPVVSLFTLSASFAERRVGKGKCGPSHPVCLTANPLAFAHILKATWGKDSRAFLSEKEGREGPELISGGTHGSVQLLQGCTFSAALPAHFLGELEQSSQSAKPCSLCHTAASHQPAVSHVVVWSRSHELWKAGPLLESTQIWKEGLRGTADPKTEVIGIIYRVIHIFKGKRKGFAGGNDSDKCKRKKLRRVLGLLVWTLIAGTEYFRVPAFGWVMFVAVFYWVLTVFFLIIYLTMTYTRIPQVPWTTVGLWFNGSAFALYLSAAIVDASSVSPERDSHNFNSWAASSFFAFLVTICYAGNTYFSFIAWRSRTIQ</sequence>
<dbReference type="PANTHER" id="PTHR22776">
    <property type="entry name" value="MARVEL-CONTAINING POTENTIAL LIPID RAFT-ASSOCIATED PROTEIN"/>
    <property type="match status" value="1"/>
</dbReference>
<dbReference type="GO" id="GO:0042552">
    <property type="term" value="P:myelination"/>
    <property type="evidence" value="ECO:0007669"/>
    <property type="project" value="TreeGrafter"/>
</dbReference>
<name>A0A6P3GQW0_BISBB</name>
<proteinExistence type="predicted"/>
<reference evidence="9" key="1">
    <citation type="submission" date="2025-08" db="UniProtKB">
        <authorList>
            <consortium name="RefSeq"/>
        </authorList>
    </citation>
    <scope>IDENTIFICATION</scope>
    <source>
        <tissue evidence="9">Blood</tissue>
    </source>
</reference>
<keyword evidence="3 6" id="KW-1133">Transmembrane helix</keyword>
<feature type="transmembrane region" description="Helical" evidence="6">
    <location>
        <begin position="192"/>
        <end position="208"/>
    </location>
</feature>
<dbReference type="OrthoDB" id="6481667at2759"/>
<evidence type="ECO:0000256" key="3">
    <source>
        <dbReference type="ARBA" id="ARBA00022989"/>
    </source>
</evidence>
<feature type="transmembrane region" description="Helical" evidence="6">
    <location>
        <begin position="246"/>
        <end position="267"/>
    </location>
</feature>
<evidence type="ECO:0000256" key="1">
    <source>
        <dbReference type="ARBA" id="ARBA00004141"/>
    </source>
</evidence>
<evidence type="ECO:0000256" key="2">
    <source>
        <dbReference type="ARBA" id="ARBA00022692"/>
    </source>
</evidence>
<dbReference type="KEGG" id="bbis:104985426"/>
<dbReference type="PROSITE" id="PS51225">
    <property type="entry name" value="MARVEL"/>
    <property type="match status" value="1"/>
</dbReference>
<protein>
    <submittedName>
        <fullName evidence="9">CKLF-like MARVEL transmembrane domain-containing protein 8</fullName>
    </submittedName>
</protein>
<feature type="transmembrane region" description="Helical" evidence="6">
    <location>
        <begin position="287"/>
        <end position="309"/>
    </location>
</feature>
<dbReference type="Proteomes" id="UP000515208">
    <property type="component" value="Unplaced"/>
</dbReference>
<dbReference type="AlphaFoldDB" id="A0A6P3GQW0"/>
<dbReference type="RefSeq" id="XP_010833888.1">
    <property type="nucleotide sequence ID" value="XM_010835586.1"/>
</dbReference>
<dbReference type="PRINTS" id="PR01884">
    <property type="entry name" value="MALPROTEIN"/>
</dbReference>
<evidence type="ECO:0000259" key="7">
    <source>
        <dbReference type="PROSITE" id="PS51225"/>
    </source>
</evidence>
<dbReference type="GeneID" id="104985426"/>
<accession>A0A6P3GQW0</accession>
<evidence type="ECO:0000313" key="8">
    <source>
        <dbReference type="Proteomes" id="UP000515208"/>
    </source>
</evidence>
<evidence type="ECO:0000256" key="5">
    <source>
        <dbReference type="PROSITE-ProRule" id="PRU00581"/>
    </source>
</evidence>
<dbReference type="CTD" id="152189"/>
<dbReference type="GO" id="GO:0016020">
    <property type="term" value="C:membrane"/>
    <property type="evidence" value="ECO:0007669"/>
    <property type="project" value="UniProtKB-SubCell"/>
</dbReference>
<gene>
    <name evidence="9" type="primary">CMTM8</name>
</gene>
<dbReference type="InterPro" id="IPR013295">
    <property type="entry name" value="MAL"/>
</dbReference>
<feature type="transmembrane region" description="Helical" evidence="6">
    <location>
        <begin position="214"/>
        <end position="234"/>
    </location>
</feature>
<dbReference type="GO" id="GO:0019911">
    <property type="term" value="F:structural constituent of myelin sheath"/>
    <property type="evidence" value="ECO:0007669"/>
    <property type="project" value="TreeGrafter"/>
</dbReference>
<evidence type="ECO:0000256" key="6">
    <source>
        <dbReference type="SAM" id="Phobius"/>
    </source>
</evidence>
<feature type="domain" description="MARVEL" evidence="7">
    <location>
        <begin position="178"/>
        <end position="310"/>
    </location>
</feature>
<keyword evidence="2 5" id="KW-0812">Transmembrane</keyword>
<dbReference type="PANTHER" id="PTHR22776:SF10">
    <property type="entry name" value="CKLF-LIKE MARVEL TRANSMEMBRANE DOMAIN-CONTAINING PROTEIN 8"/>
    <property type="match status" value="1"/>
</dbReference>
<dbReference type="Pfam" id="PF01284">
    <property type="entry name" value="MARVEL"/>
    <property type="match status" value="1"/>
</dbReference>
<dbReference type="InterPro" id="IPR050578">
    <property type="entry name" value="MARVEL-CKLF_proteins"/>
</dbReference>
<evidence type="ECO:0000256" key="4">
    <source>
        <dbReference type="ARBA" id="ARBA00023136"/>
    </source>
</evidence>